<name>A0A840ML01_9PROT</name>
<protein>
    <submittedName>
        <fullName evidence="1">Uncharacterized protein</fullName>
    </submittedName>
</protein>
<dbReference type="AlphaFoldDB" id="A0A840ML01"/>
<evidence type="ECO:0000313" key="1">
    <source>
        <dbReference type="EMBL" id="MBB5017547.1"/>
    </source>
</evidence>
<evidence type="ECO:0000313" key="2">
    <source>
        <dbReference type="Proteomes" id="UP000575898"/>
    </source>
</evidence>
<organism evidence="1 2">
    <name type="scientific">Chitinivorax tropicus</name>
    <dbReference type="NCBI Taxonomy" id="714531"/>
    <lineage>
        <taxon>Bacteria</taxon>
        <taxon>Pseudomonadati</taxon>
        <taxon>Pseudomonadota</taxon>
        <taxon>Betaproteobacteria</taxon>
        <taxon>Chitinivorax</taxon>
    </lineage>
</organism>
<proteinExistence type="predicted"/>
<comment type="caution">
    <text evidence="1">The sequence shown here is derived from an EMBL/GenBank/DDBJ whole genome shotgun (WGS) entry which is preliminary data.</text>
</comment>
<reference evidence="1 2" key="1">
    <citation type="submission" date="2020-08" db="EMBL/GenBank/DDBJ databases">
        <title>Genomic Encyclopedia of Type Strains, Phase IV (KMG-IV): sequencing the most valuable type-strain genomes for metagenomic binning, comparative biology and taxonomic classification.</title>
        <authorList>
            <person name="Goeker M."/>
        </authorList>
    </citation>
    <scope>NUCLEOTIDE SEQUENCE [LARGE SCALE GENOMIC DNA]</scope>
    <source>
        <strain evidence="1 2">DSM 27165</strain>
    </source>
</reference>
<dbReference type="EMBL" id="JACHHY010000004">
    <property type="protein sequence ID" value="MBB5017547.1"/>
    <property type="molecule type" value="Genomic_DNA"/>
</dbReference>
<dbReference type="Proteomes" id="UP000575898">
    <property type="component" value="Unassembled WGS sequence"/>
</dbReference>
<sequence length="41" mass="4538">MAVIRWLAAAELDGEVFWRDLLGCLSVLDPVVGIHDNLQAM</sequence>
<gene>
    <name evidence="1" type="ORF">HNQ59_000816</name>
</gene>
<accession>A0A840ML01</accession>
<dbReference type="RefSeq" id="WP_281397172.1">
    <property type="nucleotide sequence ID" value="NZ_JACHHY010000004.1"/>
</dbReference>
<keyword evidence="2" id="KW-1185">Reference proteome</keyword>